<dbReference type="GO" id="GO:0000981">
    <property type="term" value="F:DNA-binding transcription factor activity, RNA polymerase II-specific"/>
    <property type="evidence" value="ECO:0007669"/>
    <property type="project" value="TreeGrafter"/>
</dbReference>
<dbReference type="AlphaFoldDB" id="A0A4Y2DCQ4"/>
<dbReference type="GO" id="GO:0000978">
    <property type="term" value="F:RNA polymerase II cis-regulatory region sequence-specific DNA binding"/>
    <property type="evidence" value="ECO:0007669"/>
    <property type="project" value="TreeGrafter"/>
</dbReference>
<comment type="caution">
    <text evidence="8">The sequence shown here is derived from an EMBL/GenBank/DDBJ whole genome shotgun (WGS) entry which is preliminary data.</text>
</comment>
<evidence type="ECO:0000256" key="2">
    <source>
        <dbReference type="ARBA" id="ARBA00022737"/>
    </source>
</evidence>
<evidence type="ECO:0000259" key="7">
    <source>
        <dbReference type="PROSITE" id="PS50157"/>
    </source>
</evidence>
<name>A0A4Y2DCQ4_ARAVE</name>
<protein>
    <submittedName>
        <fullName evidence="8">Zinc finger protein 782</fullName>
    </submittedName>
</protein>
<keyword evidence="5" id="KW-0539">Nucleus</keyword>
<dbReference type="SUPFAM" id="SSF57667">
    <property type="entry name" value="beta-beta-alpha zinc fingers"/>
    <property type="match status" value="1"/>
</dbReference>
<gene>
    <name evidence="8" type="primary">ZNF782_86</name>
    <name evidence="8" type="ORF">AVEN_44090_1</name>
</gene>
<evidence type="ECO:0000313" key="9">
    <source>
        <dbReference type="Proteomes" id="UP000499080"/>
    </source>
</evidence>
<dbReference type="PROSITE" id="PS50157">
    <property type="entry name" value="ZINC_FINGER_C2H2_2"/>
    <property type="match status" value="2"/>
</dbReference>
<dbReference type="PANTHER" id="PTHR23235">
    <property type="entry name" value="KRUEPPEL-LIKE TRANSCRIPTION FACTOR"/>
    <property type="match status" value="1"/>
</dbReference>
<dbReference type="FunFam" id="3.30.160.60:FF:000096">
    <property type="entry name" value="Zinc finger and BTB domain-containing protein 18 isoform 1"/>
    <property type="match status" value="1"/>
</dbReference>
<dbReference type="FunFam" id="3.30.160.60:FF:001119">
    <property type="entry name" value="zinc finger protein 408"/>
    <property type="match status" value="1"/>
</dbReference>
<dbReference type="PROSITE" id="PS00028">
    <property type="entry name" value="ZINC_FINGER_C2H2_1"/>
    <property type="match status" value="2"/>
</dbReference>
<dbReference type="Gene3D" id="3.30.160.60">
    <property type="entry name" value="Classic Zinc Finger"/>
    <property type="match status" value="3"/>
</dbReference>
<feature type="domain" description="C2H2-type" evidence="7">
    <location>
        <begin position="124"/>
        <end position="151"/>
    </location>
</feature>
<dbReference type="EMBL" id="BGPR01000335">
    <property type="protein sequence ID" value="GBM13818.1"/>
    <property type="molecule type" value="Genomic_DNA"/>
</dbReference>
<reference evidence="8 9" key="1">
    <citation type="journal article" date="2019" name="Sci. Rep.">
        <title>Orb-weaving spider Araneus ventricosus genome elucidates the spidroin gene catalogue.</title>
        <authorList>
            <person name="Kono N."/>
            <person name="Nakamura H."/>
            <person name="Ohtoshi R."/>
            <person name="Moran D.A.P."/>
            <person name="Shinohara A."/>
            <person name="Yoshida Y."/>
            <person name="Fujiwara M."/>
            <person name="Mori M."/>
            <person name="Tomita M."/>
            <person name="Arakawa K."/>
        </authorList>
    </citation>
    <scope>NUCLEOTIDE SEQUENCE [LARGE SCALE GENOMIC DNA]</scope>
</reference>
<evidence type="ECO:0000313" key="8">
    <source>
        <dbReference type="EMBL" id="GBM13818.1"/>
    </source>
</evidence>
<organism evidence="8 9">
    <name type="scientific">Araneus ventricosus</name>
    <name type="common">Orbweaver spider</name>
    <name type="synonym">Epeira ventricosa</name>
    <dbReference type="NCBI Taxonomy" id="182803"/>
    <lineage>
        <taxon>Eukaryota</taxon>
        <taxon>Metazoa</taxon>
        <taxon>Ecdysozoa</taxon>
        <taxon>Arthropoda</taxon>
        <taxon>Chelicerata</taxon>
        <taxon>Arachnida</taxon>
        <taxon>Araneae</taxon>
        <taxon>Araneomorphae</taxon>
        <taxon>Entelegynae</taxon>
        <taxon>Araneoidea</taxon>
        <taxon>Araneidae</taxon>
        <taxon>Araneus</taxon>
    </lineage>
</organism>
<keyword evidence="1" id="KW-0479">Metal-binding</keyword>
<dbReference type="PANTHER" id="PTHR23235:SF142">
    <property type="entry name" value="ZINC FINGER PROTEIN 384"/>
    <property type="match status" value="1"/>
</dbReference>
<dbReference type="SMART" id="SM00355">
    <property type="entry name" value="ZnF_C2H2"/>
    <property type="match status" value="2"/>
</dbReference>
<accession>A0A4Y2DCQ4</accession>
<evidence type="ECO:0000256" key="5">
    <source>
        <dbReference type="ARBA" id="ARBA00023242"/>
    </source>
</evidence>
<dbReference type="InterPro" id="IPR036236">
    <property type="entry name" value="Znf_C2H2_sf"/>
</dbReference>
<dbReference type="GO" id="GO:0008270">
    <property type="term" value="F:zinc ion binding"/>
    <property type="evidence" value="ECO:0007669"/>
    <property type="project" value="UniProtKB-KW"/>
</dbReference>
<dbReference type="InterPro" id="IPR013087">
    <property type="entry name" value="Znf_C2H2_type"/>
</dbReference>
<evidence type="ECO:0000256" key="1">
    <source>
        <dbReference type="ARBA" id="ARBA00022723"/>
    </source>
</evidence>
<keyword evidence="2" id="KW-0677">Repeat</keyword>
<feature type="domain" description="C2H2-type" evidence="7">
    <location>
        <begin position="96"/>
        <end position="123"/>
    </location>
</feature>
<keyword evidence="3 6" id="KW-0863">Zinc-finger</keyword>
<evidence type="ECO:0000256" key="6">
    <source>
        <dbReference type="PROSITE-ProRule" id="PRU00042"/>
    </source>
</evidence>
<dbReference type="Pfam" id="PF00096">
    <property type="entry name" value="zf-C2H2"/>
    <property type="match status" value="2"/>
</dbReference>
<dbReference type="Proteomes" id="UP000499080">
    <property type="component" value="Unassembled WGS sequence"/>
</dbReference>
<keyword evidence="9" id="KW-1185">Reference proteome</keyword>
<proteinExistence type="predicted"/>
<sequence>MIYVQEIWKEINLDSISASQTCTEREGNKPEGQKVKDNKKIRDLSAQVTQTDDSTSSEIAINSVALVSVTGVEAFSVAGPSGIHTQTHRTGKEKGFVCDVCGKCFGKKYHLQAHEIKHTGEKPFECLTCEKRFTQQGVLTRHLRTHTGEKPYDCKLCRMTFADQINCN</sequence>
<keyword evidence="4" id="KW-0862">Zinc</keyword>
<evidence type="ECO:0000256" key="4">
    <source>
        <dbReference type="ARBA" id="ARBA00022833"/>
    </source>
</evidence>
<dbReference type="OrthoDB" id="6077919at2759"/>
<evidence type="ECO:0000256" key="3">
    <source>
        <dbReference type="ARBA" id="ARBA00022771"/>
    </source>
</evidence>